<dbReference type="CDD" id="cd07516">
    <property type="entry name" value="HAD_Pase"/>
    <property type="match status" value="1"/>
</dbReference>
<sequence>MSYRLLALDVDGTLLDERGELTPGTVEAVQEASSRGVVVVLVTGRGFRQCAPIAERLGLHGPLVIHNGAATVELSGLTVTDRFAYPIADVAGLVAHCRQHDILFYASTAFDVFVEGLDEGKTDLLRRCGLEGTACGDVLALDEPVMKFTVDDRQRSGGWYHLETVQKKWARGCRMHVMHPQASKGEALARLVSALHLAREDVMAIGNSYNDLSMLQYAGFGVAMGNAPWQVKQRCRAETAANRDEGVRRAIAKYILT</sequence>
<dbReference type="GO" id="GO:0016787">
    <property type="term" value="F:hydrolase activity"/>
    <property type="evidence" value="ECO:0007669"/>
    <property type="project" value="UniProtKB-KW"/>
</dbReference>
<keyword evidence="2" id="KW-1185">Reference proteome</keyword>
<protein>
    <submittedName>
        <fullName evidence="1">Cof-type HAD-IIB family hydrolase</fullName>
        <ecNumber evidence="1">3.1.3.-</ecNumber>
    </submittedName>
</protein>
<comment type="caution">
    <text evidence="1">The sequence shown here is derived from an EMBL/GenBank/DDBJ whole genome shotgun (WGS) entry which is preliminary data.</text>
</comment>
<dbReference type="Gene3D" id="3.30.1240.10">
    <property type="match status" value="1"/>
</dbReference>
<name>A0ABV5W387_9BACL</name>
<gene>
    <name evidence="1" type="ORF">ACFFNY_25985</name>
</gene>
<dbReference type="EC" id="3.1.3.-" evidence="1"/>
<dbReference type="Gene3D" id="3.40.50.1000">
    <property type="entry name" value="HAD superfamily/HAD-like"/>
    <property type="match status" value="1"/>
</dbReference>
<dbReference type="RefSeq" id="WP_344909017.1">
    <property type="nucleotide sequence ID" value="NZ_BAAAYO010000007.1"/>
</dbReference>
<evidence type="ECO:0000313" key="1">
    <source>
        <dbReference type="EMBL" id="MFB9755040.1"/>
    </source>
</evidence>
<reference evidence="1 2" key="1">
    <citation type="submission" date="2024-09" db="EMBL/GenBank/DDBJ databases">
        <authorList>
            <person name="Sun Q."/>
            <person name="Mori K."/>
        </authorList>
    </citation>
    <scope>NUCLEOTIDE SEQUENCE [LARGE SCALE GENOMIC DNA]</scope>
    <source>
        <strain evidence="1 2">JCM 12520</strain>
    </source>
</reference>
<proteinExistence type="predicted"/>
<dbReference type="EMBL" id="JBHMAG010000017">
    <property type="protein sequence ID" value="MFB9755040.1"/>
    <property type="molecule type" value="Genomic_DNA"/>
</dbReference>
<organism evidence="1 2">
    <name type="scientific">Paenibacillus hodogayensis</name>
    <dbReference type="NCBI Taxonomy" id="279208"/>
    <lineage>
        <taxon>Bacteria</taxon>
        <taxon>Bacillati</taxon>
        <taxon>Bacillota</taxon>
        <taxon>Bacilli</taxon>
        <taxon>Bacillales</taxon>
        <taxon>Paenibacillaceae</taxon>
        <taxon>Paenibacillus</taxon>
    </lineage>
</organism>
<dbReference type="InterPro" id="IPR023214">
    <property type="entry name" value="HAD_sf"/>
</dbReference>
<dbReference type="NCBIfam" id="TIGR01484">
    <property type="entry name" value="HAD-SF-IIB"/>
    <property type="match status" value="1"/>
</dbReference>
<dbReference type="InterPro" id="IPR006379">
    <property type="entry name" value="HAD-SF_hydro_IIB"/>
</dbReference>
<dbReference type="SUPFAM" id="SSF56784">
    <property type="entry name" value="HAD-like"/>
    <property type="match status" value="1"/>
</dbReference>
<dbReference type="Pfam" id="PF08282">
    <property type="entry name" value="Hydrolase_3"/>
    <property type="match status" value="2"/>
</dbReference>
<dbReference type="PANTHER" id="PTHR10000:SF8">
    <property type="entry name" value="HAD SUPERFAMILY HYDROLASE-LIKE, TYPE 3"/>
    <property type="match status" value="1"/>
</dbReference>
<keyword evidence="1" id="KW-0378">Hydrolase</keyword>
<evidence type="ECO:0000313" key="2">
    <source>
        <dbReference type="Proteomes" id="UP001589619"/>
    </source>
</evidence>
<dbReference type="InterPro" id="IPR036412">
    <property type="entry name" value="HAD-like_sf"/>
</dbReference>
<dbReference type="Proteomes" id="UP001589619">
    <property type="component" value="Unassembled WGS sequence"/>
</dbReference>
<dbReference type="PANTHER" id="PTHR10000">
    <property type="entry name" value="PHOSPHOSERINE PHOSPHATASE"/>
    <property type="match status" value="1"/>
</dbReference>
<accession>A0ABV5W387</accession>